<dbReference type="AlphaFoldDB" id="A0AAV0W7R5"/>
<dbReference type="InterPro" id="IPR006578">
    <property type="entry name" value="MADF-dom"/>
</dbReference>
<accession>A0AAV0W7R5</accession>
<evidence type="ECO:0000313" key="3">
    <source>
        <dbReference type="EMBL" id="CAI6353276.1"/>
    </source>
</evidence>
<evidence type="ECO:0000313" key="5">
    <source>
        <dbReference type="Proteomes" id="UP001160148"/>
    </source>
</evidence>
<dbReference type="EMBL" id="CARXXK010000002">
    <property type="protein sequence ID" value="CAI6353276.1"/>
    <property type="molecule type" value="Genomic_DNA"/>
</dbReference>
<reference evidence="2 5" key="1">
    <citation type="submission" date="2023-01" db="EMBL/GenBank/DDBJ databases">
        <authorList>
            <person name="Whitehead M."/>
        </authorList>
    </citation>
    <scope>NUCLEOTIDE SEQUENCE [LARGE SCALE GENOMIC DNA]</scope>
</reference>
<comment type="caution">
    <text evidence="2">The sequence shown here is derived from an EMBL/GenBank/DDBJ whole genome shotgun (WGS) entry which is preliminary data.</text>
</comment>
<organism evidence="2 5">
    <name type="scientific">Macrosiphum euphorbiae</name>
    <name type="common">potato aphid</name>
    <dbReference type="NCBI Taxonomy" id="13131"/>
    <lineage>
        <taxon>Eukaryota</taxon>
        <taxon>Metazoa</taxon>
        <taxon>Ecdysozoa</taxon>
        <taxon>Arthropoda</taxon>
        <taxon>Hexapoda</taxon>
        <taxon>Insecta</taxon>
        <taxon>Pterygota</taxon>
        <taxon>Neoptera</taxon>
        <taxon>Paraneoptera</taxon>
        <taxon>Hemiptera</taxon>
        <taxon>Sternorrhyncha</taxon>
        <taxon>Aphidomorpha</taxon>
        <taxon>Aphidoidea</taxon>
        <taxon>Aphididae</taxon>
        <taxon>Macrosiphini</taxon>
        <taxon>Macrosiphum</taxon>
    </lineage>
</organism>
<dbReference type="SMART" id="SM00595">
    <property type="entry name" value="MADF"/>
    <property type="match status" value="1"/>
</dbReference>
<dbReference type="EMBL" id="CARXXK010000001">
    <property type="protein sequence ID" value="CAI6351899.1"/>
    <property type="molecule type" value="Genomic_DNA"/>
</dbReference>
<dbReference type="PANTHER" id="PTHR21505:SF15">
    <property type="entry name" value="RE18252P"/>
    <property type="match status" value="1"/>
</dbReference>
<dbReference type="EMBL" id="CARXXK010000003">
    <property type="protein sequence ID" value="CAI6362847.1"/>
    <property type="molecule type" value="Genomic_DNA"/>
</dbReference>
<evidence type="ECO:0000259" key="1">
    <source>
        <dbReference type="PROSITE" id="PS51029"/>
    </source>
</evidence>
<dbReference type="PANTHER" id="PTHR21505">
    <property type="entry name" value="MADF DOMAIN-CONTAINING PROTEIN-RELATED"/>
    <property type="match status" value="1"/>
</dbReference>
<keyword evidence="5" id="KW-1185">Reference proteome</keyword>
<evidence type="ECO:0000313" key="4">
    <source>
        <dbReference type="EMBL" id="CAI6362847.1"/>
    </source>
</evidence>
<name>A0AAV0W7R5_9HEMI</name>
<dbReference type="Proteomes" id="UP001160148">
    <property type="component" value="Unassembled WGS sequence"/>
</dbReference>
<gene>
    <name evidence="4" type="ORF">MEUPH1_LOCUS17877</name>
    <name evidence="2" type="ORF">MEUPH1_LOCUS8205</name>
    <name evidence="3" type="ORF">MEUPH1_LOCUS9416</name>
</gene>
<protein>
    <recommendedName>
        <fullName evidence="1">MADF domain-containing protein</fullName>
    </recommendedName>
</protein>
<dbReference type="Pfam" id="PF10545">
    <property type="entry name" value="MADF_DNA_bdg"/>
    <property type="match status" value="1"/>
</dbReference>
<feature type="domain" description="MADF" evidence="1">
    <location>
        <begin position="10"/>
        <end position="101"/>
    </location>
</feature>
<sequence length="121" mass="14472">MDWSDKRCIQLIHLYQEHPILWDPTNFEYKLNKKKFDVWCAIAKDMNAEVVDIRKKMESLLTSFRRERQREGTTSGMGKDEVYHSQWFGFQSMQFLNDKFKPRKTKNTETTSTKDVSITIV</sequence>
<proteinExistence type="predicted"/>
<dbReference type="PROSITE" id="PS51029">
    <property type="entry name" value="MADF"/>
    <property type="match status" value="1"/>
</dbReference>
<evidence type="ECO:0000313" key="2">
    <source>
        <dbReference type="EMBL" id="CAI6351899.1"/>
    </source>
</evidence>